<dbReference type="RefSeq" id="WP_378776130.1">
    <property type="nucleotide sequence ID" value="NZ_JBHTMX010000140.1"/>
</dbReference>
<evidence type="ECO:0000313" key="2">
    <source>
        <dbReference type="EMBL" id="MFD1332925.1"/>
    </source>
</evidence>
<dbReference type="SUPFAM" id="SSF53300">
    <property type="entry name" value="vWA-like"/>
    <property type="match status" value="1"/>
</dbReference>
<feature type="compositionally biased region" description="Basic residues" evidence="1">
    <location>
        <begin position="8"/>
        <end position="17"/>
    </location>
</feature>
<feature type="region of interest" description="Disordered" evidence="1">
    <location>
        <begin position="1"/>
        <end position="21"/>
    </location>
</feature>
<reference evidence="3" key="1">
    <citation type="journal article" date="2019" name="Int. J. Syst. Evol. Microbiol.">
        <title>The Global Catalogue of Microorganisms (GCM) 10K type strain sequencing project: providing services to taxonomists for standard genome sequencing and annotation.</title>
        <authorList>
            <consortium name="The Broad Institute Genomics Platform"/>
            <consortium name="The Broad Institute Genome Sequencing Center for Infectious Disease"/>
            <person name="Wu L."/>
            <person name="Ma J."/>
        </authorList>
    </citation>
    <scope>NUCLEOTIDE SEQUENCE [LARGE SCALE GENOMIC DNA]</scope>
    <source>
        <strain evidence="3">CCUG 61696</strain>
    </source>
</reference>
<evidence type="ECO:0000256" key="1">
    <source>
        <dbReference type="SAM" id="MobiDB-lite"/>
    </source>
</evidence>
<dbReference type="InterPro" id="IPR036465">
    <property type="entry name" value="vWFA_dom_sf"/>
</dbReference>
<dbReference type="Proteomes" id="UP001597171">
    <property type="component" value="Unassembled WGS sequence"/>
</dbReference>
<dbReference type="Pfam" id="PF06707">
    <property type="entry name" value="DUF1194"/>
    <property type="match status" value="1"/>
</dbReference>
<dbReference type="InterPro" id="IPR010607">
    <property type="entry name" value="DUF1194"/>
</dbReference>
<dbReference type="EMBL" id="JBHTMX010000140">
    <property type="protein sequence ID" value="MFD1332925.1"/>
    <property type="molecule type" value="Genomic_DNA"/>
</dbReference>
<proteinExistence type="predicted"/>
<accession>A0ABW3ZA12</accession>
<name>A0ABW3ZA12_9HYPH</name>
<protein>
    <submittedName>
        <fullName evidence="2">DUF1194 domain-containing protein</fullName>
    </submittedName>
</protein>
<evidence type="ECO:0000313" key="3">
    <source>
        <dbReference type="Proteomes" id="UP001597171"/>
    </source>
</evidence>
<organism evidence="2 3">
    <name type="scientific">Methylopila musalis</name>
    <dbReference type="NCBI Taxonomy" id="1134781"/>
    <lineage>
        <taxon>Bacteria</taxon>
        <taxon>Pseudomonadati</taxon>
        <taxon>Pseudomonadota</taxon>
        <taxon>Alphaproteobacteria</taxon>
        <taxon>Hyphomicrobiales</taxon>
        <taxon>Methylopilaceae</taxon>
        <taxon>Methylopila</taxon>
    </lineage>
</organism>
<sequence length="295" mass="31602">MIGPVRSLFRRARRRPPPRPPAVGLRLAAIAAAPACAGAPAQAARGDAPVDLELVLAVDISYSMDVEEQQVQRDGYAAAIVSKPVLDAIGQGMIGRIAVAYVEWAGADDQRTVVPWRLIDGVDSARAFAAELAAQPLKRSFRTSLSGALSHSVRIFENNGYEGLRKVIDISGDGPNNQGPPVDTARDEAVERGIVVNGLPLMLKHQSFGFADVAELDVYYRDCVVGGPGAFVLPVRSVEQFPEAVRTKLVLEIAGRAPGPDDDAHPERPRPASAEPGGRSLCADGERLWRERFGE</sequence>
<comment type="caution">
    <text evidence="2">The sequence shown here is derived from an EMBL/GenBank/DDBJ whole genome shotgun (WGS) entry which is preliminary data.</text>
</comment>
<keyword evidence="3" id="KW-1185">Reference proteome</keyword>
<dbReference type="Gene3D" id="3.40.50.410">
    <property type="entry name" value="von Willebrand factor, type A domain"/>
    <property type="match status" value="1"/>
</dbReference>
<feature type="region of interest" description="Disordered" evidence="1">
    <location>
        <begin position="255"/>
        <end position="285"/>
    </location>
</feature>
<gene>
    <name evidence="2" type="ORF">ACFQ4O_13045</name>
</gene>